<gene>
    <name evidence="2" type="ORF">JM949_10050</name>
</gene>
<dbReference type="Pfam" id="PF06114">
    <property type="entry name" value="Peptidase_M78"/>
    <property type="match status" value="1"/>
</dbReference>
<name>A0ABS1YEB1_9ACTN</name>
<dbReference type="InterPro" id="IPR010359">
    <property type="entry name" value="IrrE_HExxH"/>
</dbReference>
<sequence>MTGKLRKGFHREANETAESIRAELGLGNFDPLDPWKLAAHLDIEIRKLSDIAVEEPAVSCLLEEDDKSLSAATVFKGSKRRIVVNDAHGLPRQCSSICHELAHGLLLHTPAIAFNASGCRHWDQEMEDEADCLGGKLLLTDQAARGLVTRNVAADAAQRRYGISPEMLRYRLNMSGAQRLRQSKNRQPTGNR</sequence>
<organism evidence="2 3">
    <name type="scientific">Micromonospora tarensis</name>
    <dbReference type="NCBI Taxonomy" id="2806100"/>
    <lineage>
        <taxon>Bacteria</taxon>
        <taxon>Bacillati</taxon>
        <taxon>Actinomycetota</taxon>
        <taxon>Actinomycetes</taxon>
        <taxon>Micromonosporales</taxon>
        <taxon>Micromonosporaceae</taxon>
        <taxon>Micromonospora</taxon>
    </lineage>
</organism>
<accession>A0ABS1YEB1</accession>
<dbReference type="Gene3D" id="1.10.10.2910">
    <property type="match status" value="1"/>
</dbReference>
<evidence type="ECO:0000313" key="3">
    <source>
        <dbReference type="Proteomes" id="UP000622245"/>
    </source>
</evidence>
<comment type="caution">
    <text evidence="2">The sequence shown here is derived from an EMBL/GenBank/DDBJ whole genome shotgun (WGS) entry which is preliminary data.</text>
</comment>
<protein>
    <submittedName>
        <fullName evidence="2">ImmA/IrrE family metallo-endopeptidase</fullName>
    </submittedName>
</protein>
<evidence type="ECO:0000313" key="2">
    <source>
        <dbReference type="EMBL" id="MBM0275755.1"/>
    </source>
</evidence>
<reference evidence="2 3" key="1">
    <citation type="submission" date="2021-01" db="EMBL/GenBank/DDBJ databases">
        <title>Draft genome sequence of Micromonospora sp. strain STR1s_6.</title>
        <authorList>
            <person name="Karlyshev A."/>
            <person name="Jawad R."/>
        </authorList>
    </citation>
    <scope>NUCLEOTIDE SEQUENCE [LARGE SCALE GENOMIC DNA]</scope>
    <source>
        <strain evidence="2 3">STR1S-6</strain>
    </source>
</reference>
<dbReference type="Proteomes" id="UP000622245">
    <property type="component" value="Unassembled WGS sequence"/>
</dbReference>
<dbReference type="EMBL" id="JAEVHL010000032">
    <property type="protein sequence ID" value="MBM0275755.1"/>
    <property type="molecule type" value="Genomic_DNA"/>
</dbReference>
<feature type="domain" description="IrrE N-terminal-like" evidence="1">
    <location>
        <begin position="72"/>
        <end position="173"/>
    </location>
</feature>
<proteinExistence type="predicted"/>
<dbReference type="RefSeq" id="WP_203148141.1">
    <property type="nucleotide sequence ID" value="NZ_JAEVHL010000032.1"/>
</dbReference>
<evidence type="ECO:0000259" key="1">
    <source>
        <dbReference type="Pfam" id="PF06114"/>
    </source>
</evidence>
<keyword evidence="3" id="KW-1185">Reference proteome</keyword>